<dbReference type="Proteomes" id="UP000290433">
    <property type="component" value="Unassembled WGS sequence"/>
</dbReference>
<dbReference type="RefSeq" id="WP_129748952.1">
    <property type="nucleotide sequence ID" value="NZ_JUIV01000025.1"/>
</dbReference>
<gene>
    <name evidence="1" type="ORF">NU08_4306</name>
</gene>
<evidence type="ECO:0000313" key="2">
    <source>
        <dbReference type="Proteomes" id="UP000290433"/>
    </source>
</evidence>
<dbReference type="AlphaFoldDB" id="A0A444VST1"/>
<proteinExistence type="predicted"/>
<name>A0A444VST1_9FLAO</name>
<evidence type="ECO:0000313" key="1">
    <source>
        <dbReference type="EMBL" id="RYJ36698.1"/>
    </source>
</evidence>
<comment type="caution">
    <text evidence="1">The sequence shown here is derived from an EMBL/GenBank/DDBJ whole genome shotgun (WGS) entry which is preliminary data.</text>
</comment>
<dbReference type="EMBL" id="JUIV01000025">
    <property type="protein sequence ID" value="RYJ36698.1"/>
    <property type="molecule type" value="Genomic_DNA"/>
</dbReference>
<sequence>MSTVIKHTNDSGNYITDQQVSFLQFYNKEFFINGNELKLIEKYGPQGRSNKSVVLKGGEYYLSPDEDLQLIINQHSTTAPYWTFCYNKQTNNYGDVYWEYLFYKNGELDVKGRQVFNNEKLLIASCTIDLETNQLKNRRKFFYGDLNFYKRNEYESHFLSVSYNENNDVSDIYIYDDDYQSVNEFLSSTNSIHFDWLGNTYFHSFEPILPTTIIA</sequence>
<protein>
    <submittedName>
        <fullName evidence="1">Uncharacterized protein</fullName>
    </submittedName>
</protein>
<reference evidence="1 2" key="1">
    <citation type="submission" date="2014-12" db="EMBL/GenBank/DDBJ databases">
        <title>Genome sequence of Flavobacterium anhuiense RCM74.</title>
        <authorList>
            <person name="Kim J.F."/>
            <person name="Song J.Y."/>
            <person name="Kwak M.-J."/>
            <person name="Lee S.-W."/>
        </authorList>
    </citation>
    <scope>NUCLEOTIDE SEQUENCE [LARGE SCALE GENOMIC DNA]</scope>
    <source>
        <strain evidence="1 2">RCM74</strain>
    </source>
</reference>
<organism evidence="1 2">
    <name type="scientific">Flavobacterium anhuiense</name>
    <dbReference type="NCBI Taxonomy" id="459526"/>
    <lineage>
        <taxon>Bacteria</taxon>
        <taxon>Pseudomonadati</taxon>
        <taxon>Bacteroidota</taxon>
        <taxon>Flavobacteriia</taxon>
        <taxon>Flavobacteriales</taxon>
        <taxon>Flavobacteriaceae</taxon>
        <taxon>Flavobacterium</taxon>
    </lineage>
</organism>
<accession>A0A444VST1</accession>
<dbReference type="OrthoDB" id="1270494at2"/>